<proteinExistence type="predicted"/>
<accession>A0A8D8ZAW1</accession>
<organism evidence="1">
    <name type="scientific">Cacopsylla melanoneura</name>
    <dbReference type="NCBI Taxonomy" id="428564"/>
    <lineage>
        <taxon>Eukaryota</taxon>
        <taxon>Metazoa</taxon>
        <taxon>Ecdysozoa</taxon>
        <taxon>Arthropoda</taxon>
        <taxon>Hexapoda</taxon>
        <taxon>Insecta</taxon>
        <taxon>Pterygota</taxon>
        <taxon>Neoptera</taxon>
        <taxon>Paraneoptera</taxon>
        <taxon>Hemiptera</taxon>
        <taxon>Sternorrhyncha</taxon>
        <taxon>Psylloidea</taxon>
        <taxon>Psyllidae</taxon>
        <taxon>Psyllinae</taxon>
        <taxon>Cacopsylla</taxon>
    </lineage>
</organism>
<dbReference type="SUPFAM" id="SSF48652">
    <property type="entry name" value="Tetraspanin"/>
    <property type="match status" value="1"/>
</dbReference>
<sequence>MGYEYLRLSQSIPLLLSVFSSPFQYVDMFFSCLLHSFSLFSTSFSSASLFLAYALLEDIQDPAQPNKPYESLSQAMNRYASDMETKIALDQIQMKLKCCGSRNYTDWYNIPWSEDSNQK</sequence>
<name>A0A8D8ZAW1_9HEMI</name>
<protein>
    <submittedName>
        <fullName evidence="1">CD63 antigen</fullName>
    </submittedName>
</protein>
<dbReference type="AlphaFoldDB" id="A0A8D8ZAW1"/>
<evidence type="ECO:0000313" key="1">
    <source>
        <dbReference type="EMBL" id="CAG6742996.1"/>
    </source>
</evidence>
<dbReference type="InterPro" id="IPR008952">
    <property type="entry name" value="Tetraspanin_EC2_sf"/>
</dbReference>
<dbReference type="EMBL" id="HBUF01442015">
    <property type="protein sequence ID" value="CAG6742996.1"/>
    <property type="molecule type" value="Transcribed_RNA"/>
</dbReference>
<reference evidence="1" key="1">
    <citation type="submission" date="2021-05" db="EMBL/GenBank/DDBJ databases">
        <authorList>
            <person name="Alioto T."/>
            <person name="Alioto T."/>
            <person name="Gomez Garrido J."/>
        </authorList>
    </citation>
    <scope>NUCLEOTIDE SEQUENCE</scope>
</reference>
<dbReference type="Gene3D" id="1.10.1450.10">
    <property type="entry name" value="Tetraspanin"/>
    <property type="match status" value="1"/>
</dbReference>
<dbReference type="GO" id="GO:0016020">
    <property type="term" value="C:membrane"/>
    <property type="evidence" value="ECO:0007669"/>
    <property type="project" value="InterPro"/>
</dbReference>